<evidence type="ECO:0000313" key="3">
    <source>
        <dbReference type="EMBL" id="ALT69558.1"/>
    </source>
</evidence>
<evidence type="ECO:0000313" key="4">
    <source>
        <dbReference type="Proteomes" id="UP000067738"/>
    </source>
</evidence>
<dbReference type="AlphaFoldDB" id="A0A0U3DNQ8"/>
<dbReference type="Gene3D" id="3.40.630.30">
    <property type="match status" value="1"/>
</dbReference>
<dbReference type="InterPro" id="IPR016181">
    <property type="entry name" value="Acyl_CoA_acyltransferase"/>
</dbReference>
<keyword evidence="4" id="KW-1185">Reference proteome</keyword>
<dbReference type="GO" id="GO:0008080">
    <property type="term" value="F:N-acetyltransferase activity"/>
    <property type="evidence" value="ECO:0007669"/>
    <property type="project" value="InterPro"/>
</dbReference>
<dbReference type="PROSITE" id="PS51186">
    <property type="entry name" value="GNAT"/>
    <property type="match status" value="1"/>
</dbReference>
<sequence>MNVIIKELSNDKNLIKNVQEFLFYQIEKEFGYGYVPEWHQDIIDLENYYINPERNNFFVAFNSKTNEIIATIGIRAYDKDFTEFKNIYSSKSTSSIWRLFVDEKYRRCGLASKMFGVAETFANQQDYDFIYLHTHRTLNGALEFWTKMGFVITIDAGDELETVHMDKKIMGIEITSPSSTFNYALEL</sequence>
<organism evidence="3 4">
    <name type="scientific">Methanobrevibacter millerae</name>
    <dbReference type="NCBI Taxonomy" id="230361"/>
    <lineage>
        <taxon>Archaea</taxon>
        <taxon>Methanobacteriati</taxon>
        <taxon>Methanobacteriota</taxon>
        <taxon>Methanomada group</taxon>
        <taxon>Methanobacteria</taxon>
        <taxon>Methanobacteriales</taxon>
        <taxon>Methanobacteriaceae</taxon>
        <taxon>Methanobrevibacter</taxon>
    </lineage>
</organism>
<dbReference type="PANTHER" id="PTHR13947">
    <property type="entry name" value="GNAT FAMILY N-ACETYLTRANSFERASE"/>
    <property type="match status" value="1"/>
</dbReference>
<evidence type="ECO:0000256" key="1">
    <source>
        <dbReference type="ARBA" id="ARBA00022679"/>
    </source>
</evidence>
<dbReference type="Pfam" id="PF00583">
    <property type="entry name" value="Acetyltransf_1"/>
    <property type="match status" value="1"/>
</dbReference>
<gene>
    <name evidence="3" type="ORF">sm9_1791</name>
</gene>
<feature type="domain" description="N-acetyltransferase" evidence="2">
    <location>
        <begin position="3"/>
        <end position="170"/>
    </location>
</feature>
<evidence type="ECO:0000259" key="2">
    <source>
        <dbReference type="PROSITE" id="PS51186"/>
    </source>
</evidence>
<dbReference type="InterPro" id="IPR050769">
    <property type="entry name" value="NAT_camello-type"/>
</dbReference>
<dbReference type="SUPFAM" id="SSF55729">
    <property type="entry name" value="Acyl-CoA N-acyltransferases (Nat)"/>
    <property type="match status" value="1"/>
</dbReference>
<dbReference type="KEGG" id="mmil:sm9_1791"/>
<dbReference type="CDD" id="cd04301">
    <property type="entry name" value="NAT_SF"/>
    <property type="match status" value="1"/>
</dbReference>
<dbReference type="GeneID" id="26736736"/>
<dbReference type="OrthoDB" id="67121at2157"/>
<name>A0A0U3DNQ8_9EURY</name>
<accession>A0A0U3DNQ8</accession>
<dbReference type="PANTHER" id="PTHR13947:SF37">
    <property type="entry name" value="LD18367P"/>
    <property type="match status" value="1"/>
</dbReference>
<protein>
    <submittedName>
        <fullName evidence="3">Acetyltransferase GNAT family</fullName>
    </submittedName>
</protein>
<keyword evidence="1 3" id="KW-0808">Transferase</keyword>
<dbReference type="InterPro" id="IPR000182">
    <property type="entry name" value="GNAT_dom"/>
</dbReference>
<reference evidence="3 4" key="1">
    <citation type="submission" date="2015-04" db="EMBL/GenBank/DDBJ databases">
        <title>The complete genome sequence of the rumen methanogen Methanobrevibacter millerae SM9.</title>
        <authorList>
            <person name="Leahy S.C."/>
            <person name="Kelly W.J."/>
            <person name="Pacheco D.M."/>
            <person name="Li D."/>
            <person name="Altermann E."/>
            <person name="Attwood G.T."/>
        </authorList>
    </citation>
    <scope>NUCLEOTIDE SEQUENCE [LARGE SCALE GENOMIC DNA]</scope>
    <source>
        <strain evidence="3 4">SM9</strain>
    </source>
</reference>
<dbReference type="Proteomes" id="UP000067738">
    <property type="component" value="Chromosome"/>
</dbReference>
<dbReference type="RefSeq" id="WP_058739787.1">
    <property type="nucleotide sequence ID" value="NZ_CP011266.1"/>
</dbReference>
<dbReference type="PATRIC" id="fig|230361.4.peg.1853"/>
<dbReference type="EMBL" id="CP011266">
    <property type="protein sequence ID" value="ALT69558.1"/>
    <property type="molecule type" value="Genomic_DNA"/>
</dbReference>
<proteinExistence type="predicted"/>